<dbReference type="InterPro" id="IPR036693">
    <property type="entry name" value="TF_LuxR_autoind-bd_dom_sf"/>
</dbReference>
<dbReference type="Gene3D" id="3.30.450.80">
    <property type="entry name" value="Transcription factor LuxR-like, autoinducer-binding domain"/>
    <property type="match status" value="1"/>
</dbReference>
<dbReference type="SUPFAM" id="SSF75516">
    <property type="entry name" value="Pheromone-binding domain of LuxR-like quorum-sensing transcription factors"/>
    <property type="match status" value="1"/>
</dbReference>
<dbReference type="Proteomes" id="UP001234585">
    <property type="component" value="Chromosome"/>
</dbReference>
<proteinExistence type="predicted"/>
<dbReference type="InterPro" id="IPR000792">
    <property type="entry name" value="Tscrpt_reg_LuxR_C"/>
</dbReference>
<dbReference type="AlphaFoldDB" id="A0AA50H8C1"/>
<organism evidence="4 5">
    <name type="scientific">Shinella sumterensis</name>
    <dbReference type="NCBI Taxonomy" id="1967501"/>
    <lineage>
        <taxon>Bacteria</taxon>
        <taxon>Pseudomonadati</taxon>
        <taxon>Pseudomonadota</taxon>
        <taxon>Alphaproteobacteria</taxon>
        <taxon>Hyphomicrobiales</taxon>
        <taxon>Rhizobiaceae</taxon>
        <taxon>Shinella</taxon>
    </lineage>
</organism>
<reference evidence="4 5" key="1">
    <citation type="submission" date="2023-08" db="EMBL/GenBank/DDBJ databases">
        <title>Pathogen: clinical or host-associated sample.</title>
        <authorList>
            <person name="Hergert J."/>
            <person name="Casey R."/>
            <person name="Wagner J."/>
            <person name="Young E.L."/>
            <person name="Oakeson K.F."/>
        </authorList>
    </citation>
    <scope>NUCLEOTIDE SEQUENCE [LARGE SCALE GENOMIC DNA]</scope>
    <source>
        <strain evidence="4 5">1760953</strain>
    </source>
</reference>
<evidence type="ECO:0000313" key="5">
    <source>
        <dbReference type="Proteomes" id="UP001234585"/>
    </source>
</evidence>
<keyword evidence="5" id="KW-1185">Reference proteome</keyword>
<dbReference type="EMBL" id="CP132302">
    <property type="protein sequence ID" value="WLR97744.1"/>
    <property type="molecule type" value="Genomic_DNA"/>
</dbReference>
<dbReference type="Pfam" id="PF00196">
    <property type="entry name" value="GerE"/>
    <property type="match status" value="1"/>
</dbReference>
<dbReference type="PRINTS" id="PR00038">
    <property type="entry name" value="HTHLUXR"/>
</dbReference>
<dbReference type="GO" id="GO:0006355">
    <property type="term" value="P:regulation of DNA-templated transcription"/>
    <property type="evidence" value="ECO:0007669"/>
    <property type="project" value="InterPro"/>
</dbReference>
<dbReference type="RefSeq" id="WP_134650594.1">
    <property type="nucleotide sequence ID" value="NZ_CP132302.1"/>
</dbReference>
<dbReference type="SMART" id="SM00421">
    <property type="entry name" value="HTH_LUXR"/>
    <property type="match status" value="1"/>
</dbReference>
<dbReference type="CDD" id="cd06170">
    <property type="entry name" value="LuxR_C_like"/>
    <property type="match status" value="1"/>
</dbReference>
<protein>
    <submittedName>
        <fullName evidence="4">LuxR C-terminal-related transcriptional regulator</fullName>
    </submittedName>
</protein>
<dbReference type="InterPro" id="IPR036388">
    <property type="entry name" value="WH-like_DNA-bd_sf"/>
</dbReference>
<keyword evidence="2" id="KW-0238">DNA-binding</keyword>
<dbReference type="Pfam" id="PF03472">
    <property type="entry name" value="Autoind_bind"/>
    <property type="match status" value="1"/>
</dbReference>
<dbReference type="PROSITE" id="PS00622">
    <property type="entry name" value="HTH_LUXR_1"/>
    <property type="match status" value="1"/>
</dbReference>
<dbReference type="InterPro" id="IPR016032">
    <property type="entry name" value="Sig_transdc_resp-reg_C-effctor"/>
</dbReference>
<dbReference type="InterPro" id="IPR005143">
    <property type="entry name" value="TF_LuxR_autoind-bd_dom"/>
</dbReference>
<gene>
    <name evidence="4" type="ORF">Q9313_01555</name>
</gene>
<dbReference type="PANTHER" id="PTHR44688">
    <property type="entry name" value="DNA-BINDING TRANSCRIPTIONAL ACTIVATOR DEVR_DOSR"/>
    <property type="match status" value="1"/>
</dbReference>
<evidence type="ECO:0000256" key="3">
    <source>
        <dbReference type="ARBA" id="ARBA00023163"/>
    </source>
</evidence>
<evidence type="ECO:0000256" key="2">
    <source>
        <dbReference type="ARBA" id="ARBA00023125"/>
    </source>
</evidence>
<keyword evidence="3" id="KW-0804">Transcription</keyword>
<name>A0AA50H8C1_9HYPH</name>
<dbReference type="Gene3D" id="1.10.10.10">
    <property type="entry name" value="Winged helix-like DNA-binding domain superfamily/Winged helix DNA-binding domain"/>
    <property type="match status" value="1"/>
</dbReference>
<evidence type="ECO:0000313" key="4">
    <source>
        <dbReference type="EMBL" id="WLR97744.1"/>
    </source>
</evidence>
<dbReference type="SUPFAM" id="SSF46894">
    <property type="entry name" value="C-terminal effector domain of the bipartite response regulators"/>
    <property type="match status" value="1"/>
</dbReference>
<dbReference type="PANTHER" id="PTHR44688:SF16">
    <property type="entry name" value="DNA-BINDING TRANSCRIPTIONAL ACTIVATOR DEVR_DOSR"/>
    <property type="match status" value="1"/>
</dbReference>
<keyword evidence="1" id="KW-0805">Transcription regulation</keyword>
<evidence type="ECO:0000256" key="1">
    <source>
        <dbReference type="ARBA" id="ARBA00023015"/>
    </source>
</evidence>
<dbReference type="PROSITE" id="PS50043">
    <property type="entry name" value="HTH_LUXR_2"/>
    <property type="match status" value="1"/>
</dbReference>
<dbReference type="GO" id="GO:0003677">
    <property type="term" value="F:DNA binding"/>
    <property type="evidence" value="ECO:0007669"/>
    <property type="project" value="UniProtKB-KW"/>
</dbReference>
<sequence>MKDQDNMLVRQGWLPEFLVAANIETVQTEYEVLHLMRQCANHFSFTHFLVTRFPANAQQRFAERLMVSNWPADLVRKYDAMNLFHISRLALDTGATKLPVQGDSSLLAPADWENTQAGEAVALAESHGLSTSTAFLLHSTTSDPYLMMFSGIRKPLSRPELAELHFAALQLFECLEKTFTAATAGREKLSSREVECLRWAAAGKSSDEIAVILGISVYTVSSYFKSVTRKLKAVNRMQAIAIAMRLRLI</sequence>
<accession>A0AA50H8C1</accession>